<accession>A0A398B9I4</accession>
<evidence type="ECO:0000313" key="8">
    <source>
        <dbReference type="Proteomes" id="UP000265816"/>
    </source>
</evidence>
<dbReference type="GO" id="GO:0016616">
    <property type="term" value="F:oxidoreductase activity, acting on the CH-OH group of donors, NAD or NADP as acceptor"/>
    <property type="evidence" value="ECO:0007669"/>
    <property type="project" value="InterPro"/>
</dbReference>
<dbReference type="FunFam" id="3.40.50.720:FF:000363">
    <property type="entry name" value="D-isomer specific 2-hydroxyacid dehydrogenase"/>
    <property type="match status" value="1"/>
</dbReference>
<keyword evidence="8" id="KW-1185">Reference proteome</keyword>
<dbReference type="PANTHER" id="PTHR43333:SF1">
    <property type="entry name" value="D-ISOMER SPECIFIC 2-HYDROXYACID DEHYDROGENASE NAD-BINDING DOMAIN-CONTAINING PROTEIN"/>
    <property type="match status" value="1"/>
</dbReference>
<dbReference type="AlphaFoldDB" id="A0A398B9I4"/>
<evidence type="ECO:0000256" key="4">
    <source>
        <dbReference type="RuleBase" id="RU003719"/>
    </source>
</evidence>
<dbReference type="Proteomes" id="UP000265816">
    <property type="component" value="Unassembled WGS sequence"/>
</dbReference>
<evidence type="ECO:0000259" key="5">
    <source>
        <dbReference type="Pfam" id="PF00389"/>
    </source>
</evidence>
<dbReference type="Pfam" id="PF00389">
    <property type="entry name" value="2-Hacid_dh"/>
    <property type="match status" value="1"/>
</dbReference>
<name>A0A398B9I4_9BACI</name>
<dbReference type="Pfam" id="PF02826">
    <property type="entry name" value="2-Hacid_dh_C"/>
    <property type="match status" value="1"/>
</dbReference>
<evidence type="ECO:0000259" key="6">
    <source>
        <dbReference type="Pfam" id="PF02826"/>
    </source>
</evidence>
<organism evidence="7 8">
    <name type="scientific">Mesobacillus zeae</name>
    <dbReference type="NCBI Taxonomy" id="1917180"/>
    <lineage>
        <taxon>Bacteria</taxon>
        <taxon>Bacillati</taxon>
        <taxon>Bacillota</taxon>
        <taxon>Bacilli</taxon>
        <taxon>Bacillales</taxon>
        <taxon>Bacillaceae</taxon>
        <taxon>Mesobacillus</taxon>
    </lineage>
</organism>
<dbReference type="InterPro" id="IPR036291">
    <property type="entry name" value="NAD(P)-bd_dom_sf"/>
</dbReference>
<gene>
    <name evidence="7" type="ORF">D1970_12580</name>
</gene>
<comment type="caution">
    <text evidence="7">The sequence shown here is derived from an EMBL/GenBank/DDBJ whole genome shotgun (WGS) entry which is preliminary data.</text>
</comment>
<dbReference type="InterPro" id="IPR006140">
    <property type="entry name" value="D-isomer_DH_NAD-bd"/>
</dbReference>
<evidence type="ECO:0000313" key="7">
    <source>
        <dbReference type="EMBL" id="RID84366.1"/>
    </source>
</evidence>
<dbReference type="InterPro" id="IPR006139">
    <property type="entry name" value="D-isomer_2_OHA_DH_cat_dom"/>
</dbReference>
<dbReference type="Gene3D" id="3.40.50.720">
    <property type="entry name" value="NAD(P)-binding Rossmann-like Domain"/>
    <property type="match status" value="2"/>
</dbReference>
<dbReference type="GO" id="GO:0051287">
    <property type="term" value="F:NAD binding"/>
    <property type="evidence" value="ECO:0007669"/>
    <property type="project" value="InterPro"/>
</dbReference>
<feature type="domain" description="D-isomer specific 2-hydroxyacid dehydrogenase catalytic" evidence="5">
    <location>
        <begin position="21"/>
        <end position="304"/>
    </location>
</feature>
<comment type="similarity">
    <text evidence="1 4">Belongs to the D-isomer specific 2-hydroxyacid dehydrogenase family.</text>
</comment>
<keyword evidence="3" id="KW-0520">NAD</keyword>
<dbReference type="EMBL" id="QWVT01000021">
    <property type="protein sequence ID" value="RID84366.1"/>
    <property type="molecule type" value="Genomic_DNA"/>
</dbReference>
<dbReference type="OrthoDB" id="9805416at2"/>
<evidence type="ECO:0000256" key="3">
    <source>
        <dbReference type="ARBA" id="ARBA00023027"/>
    </source>
</evidence>
<feature type="domain" description="D-isomer specific 2-hydroxyacid dehydrogenase NAD-binding" evidence="6">
    <location>
        <begin position="105"/>
        <end position="278"/>
    </location>
</feature>
<sequence>MNITFSLLPSEHLQKKIQSEFPGVSFHFSKGIDHAKEAFMDSEVFVTFGEDLTPEWIINAPKLKWIMVMSAGLEKMPFKECRERGILVTNVKGIHKIPMAEFTIGTMLQHVKSMRQLWENEAIDLWDRKVPMGELHGKTVLILGAGAIGGEIARLAKAFGMNTFGVNRSGRPAEYMDKIFTVNHFHDSIPEADFLVSVLPSTKETQYLLTGREIGLMKKEAAFINIGRGDVINEDVLHDALKNGTISHAYLDVFEEEPLPKGHAFWMMENVTVTPHLSGITKKYLPRAFEIFERNLNKYVNKETDFENTVNLERGY</sequence>
<reference evidence="7 8" key="1">
    <citation type="submission" date="2018-08" db="EMBL/GenBank/DDBJ databases">
        <title>Bacillus jemisoniae sp. nov., Bacillus chryseoplanitiae sp. nov., Bacillus resnikiae sp. nov., and Bacillus frankliniae sp. nov., isolated from Viking spacecraft and associated surfaces.</title>
        <authorList>
            <person name="Seuylemezian A."/>
            <person name="Vaishampayan P."/>
        </authorList>
    </citation>
    <scope>NUCLEOTIDE SEQUENCE [LARGE SCALE GENOMIC DNA]</scope>
    <source>
        <strain evidence="7 8">JJ-247</strain>
    </source>
</reference>
<evidence type="ECO:0000256" key="2">
    <source>
        <dbReference type="ARBA" id="ARBA00023002"/>
    </source>
</evidence>
<dbReference type="SUPFAM" id="SSF52283">
    <property type="entry name" value="Formate/glycerate dehydrogenase catalytic domain-like"/>
    <property type="match status" value="1"/>
</dbReference>
<dbReference type="SUPFAM" id="SSF51735">
    <property type="entry name" value="NAD(P)-binding Rossmann-fold domains"/>
    <property type="match status" value="1"/>
</dbReference>
<protein>
    <submittedName>
        <fullName evidence="7">D-2-hydroxyacid dehydrogenase</fullName>
    </submittedName>
</protein>
<evidence type="ECO:0000256" key="1">
    <source>
        <dbReference type="ARBA" id="ARBA00005854"/>
    </source>
</evidence>
<keyword evidence="2 4" id="KW-0560">Oxidoreductase</keyword>
<dbReference type="CDD" id="cd05300">
    <property type="entry name" value="2-Hacid_dh_1"/>
    <property type="match status" value="1"/>
</dbReference>
<proteinExistence type="inferred from homology"/>
<dbReference type="PANTHER" id="PTHR43333">
    <property type="entry name" value="2-HACID_DH_C DOMAIN-CONTAINING PROTEIN"/>
    <property type="match status" value="1"/>
</dbReference>